<sequence length="210" mass="23175">MLLPDSLRLYLVTDEQVNLFSRTEAALRGGVTCVQLRMKQVSFETFLQTAKRFKQLCKQFQVPLIINDQVEIAKIIQADALHIGQTDLSFAAVRQWAGPTMPIGVSVHTVEQALQAEKDGAAYLGVGAMFSTPSKVDANLVSLKTLEKIKSLVRIPVVVIGGINQKTLSKVMPYQPDGVAIISAILSSPDPEQEARYFRTQLHFQVTGFM</sequence>
<keyword evidence="14" id="KW-1185">Reference proteome</keyword>
<dbReference type="GO" id="GO:0000287">
    <property type="term" value="F:magnesium ion binding"/>
    <property type="evidence" value="ECO:0007669"/>
    <property type="project" value="UniProtKB-UniRule"/>
</dbReference>
<feature type="binding site" evidence="9">
    <location>
        <position position="67"/>
    </location>
    <ligand>
        <name>4-amino-2-methyl-5-(diphosphooxymethyl)pyrimidine</name>
        <dbReference type="ChEBI" id="CHEBI:57841"/>
    </ligand>
</feature>
<dbReference type="GO" id="GO:0009228">
    <property type="term" value="P:thiamine biosynthetic process"/>
    <property type="evidence" value="ECO:0007669"/>
    <property type="project" value="UniProtKB-KW"/>
</dbReference>
<evidence type="ECO:0000313" key="14">
    <source>
        <dbReference type="Proteomes" id="UP000430692"/>
    </source>
</evidence>
<protein>
    <recommendedName>
        <fullName evidence="9">Thiamine-phosphate synthase</fullName>
        <shortName evidence="9">TP synthase</shortName>
        <shortName evidence="9">TPS</shortName>
        <ecNumber evidence="9">2.5.1.3</ecNumber>
    </recommendedName>
    <alternativeName>
        <fullName evidence="9">Thiamine-phosphate pyrophosphorylase</fullName>
        <shortName evidence="9">TMP pyrophosphorylase</shortName>
        <shortName evidence="9">TMP-PPase</shortName>
    </alternativeName>
</protein>
<dbReference type="UniPathway" id="UPA00060">
    <property type="reaction ID" value="UER00141"/>
</dbReference>
<evidence type="ECO:0000256" key="9">
    <source>
        <dbReference type="HAMAP-Rule" id="MF_00097"/>
    </source>
</evidence>
<evidence type="ECO:0000256" key="8">
    <source>
        <dbReference type="ARBA" id="ARBA00047883"/>
    </source>
</evidence>
<dbReference type="GO" id="GO:0005737">
    <property type="term" value="C:cytoplasm"/>
    <property type="evidence" value="ECO:0007669"/>
    <property type="project" value="TreeGrafter"/>
</dbReference>
<dbReference type="InterPro" id="IPR022998">
    <property type="entry name" value="ThiamineP_synth_TenI"/>
</dbReference>
<dbReference type="GO" id="GO:0004789">
    <property type="term" value="F:thiamine-phosphate diphosphorylase activity"/>
    <property type="evidence" value="ECO:0007669"/>
    <property type="project" value="UniProtKB-UniRule"/>
</dbReference>
<comment type="function">
    <text evidence="9">Condenses 4-methyl-5-(beta-hydroxyethyl)thiazole monophosphate (THZ-P) and 2-methyl-4-amino-5-hydroxymethyl pyrimidine pyrophosphate (HMP-PP) to form thiamine monophosphate (TMP).</text>
</comment>
<feature type="binding site" evidence="9">
    <location>
        <position position="106"/>
    </location>
    <ligand>
        <name>4-amino-2-methyl-5-(diphosphooxymethyl)pyrimidine</name>
        <dbReference type="ChEBI" id="CHEBI:57841"/>
    </ligand>
</feature>
<keyword evidence="2 9" id="KW-0808">Transferase</keyword>
<evidence type="ECO:0000256" key="11">
    <source>
        <dbReference type="RuleBase" id="RU004253"/>
    </source>
</evidence>
<dbReference type="AlphaFoldDB" id="A0A6I4VSF3"/>
<dbReference type="Pfam" id="PF02581">
    <property type="entry name" value="TMP-TENI"/>
    <property type="match status" value="1"/>
</dbReference>
<evidence type="ECO:0000313" key="13">
    <source>
        <dbReference type="EMBL" id="MXQ53361.1"/>
    </source>
</evidence>
<dbReference type="CDD" id="cd00564">
    <property type="entry name" value="TMP_TenI"/>
    <property type="match status" value="1"/>
</dbReference>
<feature type="binding site" evidence="9">
    <location>
        <position position="162"/>
    </location>
    <ligand>
        <name>2-[(2R,5Z)-2-carboxy-4-methylthiazol-5(2H)-ylidene]ethyl phosphate</name>
        <dbReference type="ChEBI" id="CHEBI:62899"/>
    </ligand>
</feature>
<dbReference type="EC" id="2.5.1.3" evidence="9"/>
<comment type="catalytic activity">
    <reaction evidence="7 9 10">
        <text>2-(2-carboxy-4-methylthiazol-5-yl)ethyl phosphate + 4-amino-2-methyl-5-(diphosphooxymethyl)pyrimidine + 2 H(+) = thiamine phosphate + CO2 + diphosphate</text>
        <dbReference type="Rhea" id="RHEA:47848"/>
        <dbReference type="ChEBI" id="CHEBI:15378"/>
        <dbReference type="ChEBI" id="CHEBI:16526"/>
        <dbReference type="ChEBI" id="CHEBI:33019"/>
        <dbReference type="ChEBI" id="CHEBI:37575"/>
        <dbReference type="ChEBI" id="CHEBI:57841"/>
        <dbReference type="ChEBI" id="CHEBI:62890"/>
        <dbReference type="EC" id="2.5.1.3"/>
    </reaction>
</comment>
<evidence type="ECO:0000256" key="4">
    <source>
        <dbReference type="ARBA" id="ARBA00022842"/>
    </source>
</evidence>
<dbReference type="EMBL" id="WUUL01000003">
    <property type="protein sequence ID" value="MXQ53361.1"/>
    <property type="molecule type" value="Genomic_DNA"/>
</dbReference>
<keyword evidence="4 9" id="KW-0460">Magnesium</keyword>
<dbReference type="PANTHER" id="PTHR20857:SF15">
    <property type="entry name" value="THIAMINE-PHOSPHATE SYNTHASE"/>
    <property type="match status" value="1"/>
</dbReference>
<feature type="binding site" evidence="9">
    <location>
        <position position="135"/>
    </location>
    <ligand>
        <name>4-amino-2-methyl-5-(diphosphooxymethyl)pyrimidine</name>
        <dbReference type="ChEBI" id="CHEBI:57841"/>
    </ligand>
</feature>
<evidence type="ECO:0000256" key="7">
    <source>
        <dbReference type="ARBA" id="ARBA00047851"/>
    </source>
</evidence>
<dbReference type="FunFam" id="3.20.20.70:FF:000096">
    <property type="entry name" value="Thiamine-phosphate synthase"/>
    <property type="match status" value="1"/>
</dbReference>
<dbReference type="InterPro" id="IPR034291">
    <property type="entry name" value="TMP_synthase"/>
</dbReference>
<comment type="catalytic activity">
    <reaction evidence="8 9 10">
        <text>2-[(2R,5Z)-2-carboxy-4-methylthiazol-5(2H)-ylidene]ethyl phosphate + 4-amino-2-methyl-5-(diphosphooxymethyl)pyrimidine + 2 H(+) = thiamine phosphate + CO2 + diphosphate</text>
        <dbReference type="Rhea" id="RHEA:47844"/>
        <dbReference type="ChEBI" id="CHEBI:15378"/>
        <dbReference type="ChEBI" id="CHEBI:16526"/>
        <dbReference type="ChEBI" id="CHEBI:33019"/>
        <dbReference type="ChEBI" id="CHEBI:37575"/>
        <dbReference type="ChEBI" id="CHEBI:57841"/>
        <dbReference type="ChEBI" id="CHEBI:62899"/>
        <dbReference type="EC" id="2.5.1.3"/>
    </reaction>
</comment>
<dbReference type="Gene3D" id="3.20.20.70">
    <property type="entry name" value="Aldolase class I"/>
    <property type="match status" value="1"/>
</dbReference>
<dbReference type="NCBIfam" id="TIGR00693">
    <property type="entry name" value="thiE"/>
    <property type="match status" value="1"/>
</dbReference>
<feature type="binding site" evidence="9">
    <location>
        <begin position="182"/>
        <end position="183"/>
    </location>
    <ligand>
        <name>2-[(2R,5Z)-2-carboxy-4-methylthiazol-5(2H)-ylidene]ethyl phosphate</name>
        <dbReference type="ChEBI" id="CHEBI:62899"/>
    </ligand>
</feature>
<dbReference type="PANTHER" id="PTHR20857">
    <property type="entry name" value="THIAMINE-PHOSPHATE PYROPHOSPHORYLASE"/>
    <property type="match status" value="1"/>
</dbReference>
<comment type="cofactor">
    <cofactor evidence="9">
        <name>Mg(2+)</name>
        <dbReference type="ChEBI" id="CHEBI:18420"/>
    </cofactor>
    <text evidence="9">Binds 1 Mg(2+) ion per subunit.</text>
</comment>
<dbReference type="GO" id="GO:0009229">
    <property type="term" value="P:thiamine diphosphate biosynthetic process"/>
    <property type="evidence" value="ECO:0007669"/>
    <property type="project" value="UniProtKB-UniRule"/>
</dbReference>
<evidence type="ECO:0000256" key="2">
    <source>
        <dbReference type="ARBA" id="ARBA00022679"/>
    </source>
</evidence>
<comment type="catalytic activity">
    <reaction evidence="6 9 10">
        <text>4-methyl-5-(2-phosphooxyethyl)-thiazole + 4-amino-2-methyl-5-(diphosphooxymethyl)pyrimidine + H(+) = thiamine phosphate + diphosphate</text>
        <dbReference type="Rhea" id="RHEA:22328"/>
        <dbReference type="ChEBI" id="CHEBI:15378"/>
        <dbReference type="ChEBI" id="CHEBI:33019"/>
        <dbReference type="ChEBI" id="CHEBI:37575"/>
        <dbReference type="ChEBI" id="CHEBI:57841"/>
        <dbReference type="ChEBI" id="CHEBI:58296"/>
        <dbReference type="EC" id="2.5.1.3"/>
    </reaction>
</comment>
<evidence type="ECO:0000259" key="12">
    <source>
        <dbReference type="Pfam" id="PF02581"/>
    </source>
</evidence>
<dbReference type="InterPro" id="IPR036206">
    <property type="entry name" value="ThiamineP_synth_sf"/>
</dbReference>
<accession>A0A6I4VSF3</accession>
<organism evidence="13 14">
    <name type="scientific">Shimazuella alba</name>
    <dbReference type="NCBI Taxonomy" id="2690964"/>
    <lineage>
        <taxon>Bacteria</taxon>
        <taxon>Bacillati</taxon>
        <taxon>Bacillota</taxon>
        <taxon>Bacilli</taxon>
        <taxon>Bacillales</taxon>
        <taxon>Thermoactinomycetaceae</taxon>
        <taxon>Shimazuella</taxon>
    </lineage>
</organism>
<evidence type="ECO:0000256" key="10">
    <source>
        <dbReference type="RuleBase" id="RU003826"/>
    </source>
</evidence>
<proteinExistence type="inferred from homology"/>
<dbReference type="HAMAP" id="MF_00097">
    <property type="entry name" value="TMP_synthase"/>
    <property type="match status" value="1"/>
</dbReference>
<comment type="caution">
    <text evidence="13">The sequence shown here is derived from an EMBL/GenBank/DDBJ whole genome shotgun (WGS) entry which is preliminary data.</text>
</comment>
<dbReference type="InterPro" id="IPR013785">
    <property type="entry name" value="Aldolase_TIM"/>
</dbReference>
<evidence type="ECO:0000256" key="3">
    <source>
        <dbReference type="ARBA" id="ARBA00022723"/>
    </source>
</evidence>
<gene>
    <name evidence="9 13" type="primary">thiE</name>
    <name evidence="13" type="ORF">GSM42_06375</name>
</gene>
<name>A0A6I4VSF3_9BACL</name>
<keyword evidence="5 9" id="KW-0784">Thiamine biosynthesis</keyword>
<dbReference type="RefSeq" id="WP_160800709.1">
    <property type="nucleotide sequence ID" value="NZ_WUUL01000003.1"/>
</dbReference>
<evidence type="ECO:0000256" key="1">
    <source>
        <dbReference type="ARBA" id="ARBA00005165"/>
    </source>
</evidence>
<feature type="binding site" evidence="9">
    <location>
        <begin position="35"/>
        <end position="39"/>
    </location>
    <ligand>
        <name>4-amino-2-methyl-5-(diphosphooxymethyl)pyrimidine</name>
        <dbReference type="ChEBI" id="CHEBI:57841"/>
    </ligand>
</feature>
<feature type="binding site" evidence="9">
    <location>
        <begin position="132"/>
        <end position="134"/>
    </location>
    <ligand>
        <name>2-[(2R,5Z)-2-carboxy-4-methylthiazol-5(2H)-ylidene]ethyl phosphate</name>
        <dbReference type="ChEBI" id="CHEBI:62899"/>
    </ligand>
</feature>
<evidence type="ECO:0000256" key="6">
    <source>
        <dbReference type="ARBA" id="ARBA00047334"/>
    </source>
</evidence>
<reference evidence="13 14" key="1">
    <citation type="submission" date="2019-12" db="EMBL/GenBank/DDBJ databases">
        <title>Whole-genome analyses of novel actinobacteria.</title>
        <authorList>
            <person name="Sahin N."/>
            <person name="Saygin H."/>
        </authorList>
    </citation>
    <scope>NUCLEOTIDE SEQUENCE [LARGE SCALE GENOMIC DNA]</scope>
    <source>
        <strain evidence="13 14">KC615</strain>
    </source>
</reference>
<keyword evidence="3 9" id="KW-0479">Metal-binding</keyword>
<dbReference type="Proteomes" id="UP000430692">
    <property type="component" value="Unassembled WGS sequence"/>
</dbReference>
<comment type="pathway">
    <text evidence="1 9 11">Cofactor biosynthesis; thiamine diphosphate biosynthesis; thiamine phosphate from 4-amino-2-methyl-5-diphosphomethylpyrimidine and 4-methyl-5-(2-phosphoethyl)-thiazole: step 1/1.</text>
</comment>
<comment type="similarity">
    <text evidence="9 10">Belongs to the thiamine-phosphate synthase family.</text>
</comment>
<dbReference type="SUPFAM" id="SSF51391">
    <property type="entry name" value="Thiamin phosphate synthase"/>
    <property type="match status" value="1"/>
</dbReference>
<evidence type="ECO:0000256" key="5">
    <source>
        <dbReference type="ARBA" id="ARBA00022977"/>
    </source>
</evidence>
<feature type="domain" description="Thiamine phosphate synthase/TenI" evidence="12">
    <location>
        <begin position="9"/>
        <end position="185"/>
    </location>
</feature>
<feature type="binding site" evidence="9">
    <location>
        <position position="68"/>
    </location>
    <ligand>
        <name>Mg(2+)</name>
        <dbReference type="ChEBI" id="CHEBI:18420"/>
    </ligand>
</feature>
<feature type="binding site" evidence="9">
    <location>
        <position position="87"/>
    </location>
    <ligand>
        <name>Mg(2+)</name>
        <dbReference type="ChEBI" id="CHEBI:18420"/>
    </ligand>
</feature>